<feature type="compositionally biased region" description="Basic and acidic residues" evidence="1">
    <location>
        <begin position="205"/>
        <end position="224"/>
    </location>
</feature>
<protein>
    <submittedName>
        <fullName evidence="2">Uncharacterized protein</fullName>
    </submittedName>
</protein>
<dbReference type="EMBL" id="JABMIG020000316">
    <property type="protein sequence ID" value="KAL3781451.1"/>
    <property type="molecule type" value="Genomic_DNA"/>
</dbReference>
<dbReference type="Proteomes" id="UP001516023">
    <property type="component" value="Unassembled WGS sequence"/>
</dbReference>
<evidence type="ECO:0000313" key="2">
    <source>
        <dbReference type="EMBL" id="KAL3781451.1"/>
    </source>
</evidence>
<evidence type="ECO:0000313" key="3">
    <source>
        <dbReference type="Proteomes" id="UP001516023"/>
    </source>
</evidence>
<feature type="compositionally biased region" description="Basic and acidic residues" evidence="1">
    <location>
        <begin position="159"/>
        <end position="176"/>
    </location>
</feature>
<name>A0ABD3P0W4_9STRA</name>
<feature type="region of interest" description="Disordered" evidence="1">
    <location>
        <begin position="287"/>
        <end position="328"/>
    </location>
</feature>
<comment type="caution">
    <text evidence="2">The sequence shown here is derived from an EMBL/GenBank/DDBJ whole genome shotgun (WGS) entry which is preliminary data.</text>
</comment>
<gene>
    <name evidence="2" type="ORF">HJC23_001486</name>
</gene>
<feature type="compositionally biased region" description="Basic and acidic residues" evidence="1">
    <location>
        <begin position="287"/>
        <end position="303"/>
    </location>
</feature>
<sequence length="328" mass="36008">MNASKSPFSTPTTSVNIIELADHIETSSTPFPRQITSSALVSPDDIKRVAEKIRDPDPTPSRRPEEVVTSVNSFSIDDYEVGGVESTGPKLPAIWEEGQDTSDRKDTGSNLLTQTAVVSFENSCLQSVERAVREDAYSIVDSMSSASLLVSLAENESMEGDRYDTSDNEVDQKLDGDSVSLVSRGDDKIEDDHESMEDGTQRSLNEGKLDSCEEPDPLDRETEMSAHDRKHIMIQELKESSRFKFKKTGANAASNFADELAVVTGKKAAKFVPGNFDFASSLAKRVAEKDKYKTPNKKTDRKTLTPITSSPAHQSIGPHPSTFFADYL</sequence>
<evidence type="ECO:0000256" key="1">
    <source>
        <dbReference type="SAM" id="MobiDB-lite"/>
    </source>
</evidence>
<accession>A0ABD3P0W4</accession>
<proteinExistence type="predicted"/>
<feature type="region of interest" description="Disordered" evidence="1">
    <location>
        <begin position="159"/>
        <end position="224"/>
    </location>
</feature>
<reference evidence="2 3" key="1">
    <citation type="journal article" date="2020" name="G3 (Bethesda)">
        <title>Improved Reference Genome for Cyclotella cryptica CCMP332, a Model for Cell Wall Morphogenesis, Salinity Adaptation, and Lipid Production in Diatoms (Bacillariophyta).</title>
        <authorList>
            <person name="Roberts W.R."/>
            <person name="Downey K.M."/>
            <person name="Ruck E.C."/>
            <person name="Traller J.C."/>
            <person name="Alverson A.J."/>
        </authorList>
    </citation>
    <scope>NUCLEOTIDE SEQUENCE [LARGE SCALE GENOMIC DNA]</scope>
    <source>
        <strain evidence="2 3">CCMP332</strain>
    </source>
</reference>
<organism evidence="2 3">
    <name type="scientific">Cyclotella cryptica</name>
    <dbReference type="NCBI Taxonomy" id="29204"/>
    <lineage>
        <taxon>Eukaryota</taxon>
        <taxon>Sar</taxon>
        <taxon>Stramenopiles</taxon>
        <taxon>Ochrophyta</taxon>
        <taxon>Bacillariophyta</taxon>
        <taxon>Coscinodiscophyceae</taxon>
        <taxon>Thalassiosirophycidae</taxon>
        <taxon>Stephanodiscales</taxon>
        <taxon>Stephanodiscaceae</taxon>
        <taxon>Cyclotella</taxon>
    </lineage>
</organism>
<keyword evidence="3" id="KW-1185">Reference proteome</keyword>
<dbReference type="AlphaFoldDB" id="A0ABD3P0W4"/>